<dbReference type="NCBIfam" id="TIGR01930">
    <property type="entry name" value="AcCoA-C-Actrans"/>
    <property type="match status" value="1"/>
</dbReference>
<dbReference type="InterPro" id="IPR016039">
    <property type="entry name" value="Thiolase-like"/>
</dbReference>
<dbReference type="SUPFAM" id="SSF53901">
    <property type="entry name" value="Thiolase-like"/>
    <property type="match status" value="2"/>
</dbReference>
<dbReference type="OMA" id="ICPSIAI"/>
<comment type="caution">
    <text evidence="9">The sequence shown here is derived from an EMBL/GenBank/DDBJ whole genome shotgun (WGS) entry which is preliminary data.</text>
</comment>
<feature type="active site" description="Proton acceptor" evidence="5">
    <location>
        <position position="380"/>
    </location>
</feature>
<name>A0A0L0BT12_LUCCU</name>
<keyword evidence="4 6" id="KW-0012">Acyltransferase</keyword>
<dbReference type="Pfam" id="PF00108">
    <property type="entry name" value="Thiolase_N"/>
    <property type="match status" value="1"/>
</dbReference>
<dbReference type="STRING" id="7375.A0A0L0BT12"/>
<evidence type="ECO:0000256" key="2">
    <source>
        <dbReference type="ARBA" id="ARBA00010982"/>
    </source>
</evidence>
<feature type="active site" description="Proton acceptor" evidence="5">
    <location>
        <position position="350"/>
    </location>
</feature>
<evidence type="ECO:0000313" key="10">
    <source>
        <dbReference type="Proteomes" id="UP000037069"/>
    </source>
</evidence>
<dbReference type="InterPro" id="IPR002155">
    <property type="entry name" value="Thiolase"/>
</dbReference>
<dbReference type="FunFam" id="3.40.47.10:FF:000010">
    <property type="entry name" value="Acetyl-CoA acetyltransferase (Thiolase)"/>
    <property type="match status" value="1"/>
</dbReference>
<reference evidence="9 10" key="1">
    <citation type="journal article" date="2015" name="Nat. Commun.">
        <title>Lucilia cuprina genome unlocks parasitic fly biology to underpin future interventions.</title>
        <authorList>
            <person name="Anstead C.A."/>
            <person name="Korhonen P.K."/>
            <person name="Young N.D."/>
            <person name="Hall R.S."/>
            <person name="Jex A.R."/>
            <person name="Murali S.C."/>
            <person name="Hughes D.S."/>
            <person name="Lee S.F."/>
            <person name="Perry T."/>
            <person name="Stroehlein A.J."/>
            <person name="Ansell B.R."/>
            <person name="Breugelmans B."/>
            <person name="Hofmann A."/>
            <person name="Qu J."/>
            <person name="Dugan S."/>
            <person name="Lee S.L."/>
            <person name="Chao H."/>
            <person name="Dinh H."/>
            <person name="Han Y."/>
            <person name="Doddapaneni H.V."/>
            <person name="Worley K.C."/>
            <person name="Muzny D.M."/>
            <person name="Ioannidis P."/>
            <person name="Waterhouse R.M."/>
            <person name="Zdobnov E.M."/>
            <person name="James P.J."/>
            <person name="Bagnall N.H."/>
            <person name="Kotze A.C."/>
            <person name="Gibbs R.A."/>
            <person name="Richards S."/>
            <person name="Batterham P."/>
            <person name="Gasser R.B."/>
        </authorList>
    </citation>
    <scope>NUCLEOTIDE SEQUENCE [LARGE SCALE GENOMIC DNA]</scope>
    <source>
        <strain evidence="9 10">LS</strain>
        <tissue evidence="9">Full body</tissue>
    </source>
</reference>
<sequence>MTSNEVYIVAAARTPIGSFNGSLSKLKASDLGAIVIKDVLKRSNVEAKDVQEVIMGQALTAGQGQNPARQASLAAGLPIEVPAYNLNMLCGSGLKTVALGYQSIRCGDSNIVICGGQENMSMSPHVMHLRQGIKMGPGTMIDTMIHDGLTDAMHNIHMGITAENLAKEFNITREEQDISAVKSQNLAEEAQKKGYFDKEITPVEIVDRKGTTVVDKDEYIKYGTKLEGLQKLKPCFIPQSGTVTAGNASGINDSAAAVLLMSQQEVEKRNIKPLAKIVAWSQTGIKPEVMGLGPVTAVESVLSKANWSKDEVDLFELNEAFAAQSLAVLKNLQIDAAKVNINGGAIALGHPIGASGCRVLVTLLYALERTGGRKGVASLCIGGGMGIAMAVERL</sequence>
<dbReference type="InterPro" id="IPR020613">
    <property type="entry name" value="Thiolase_CS"/>
</dbReference>
<dbReference type="Proteomes" id="UP000037069">
    <property type="component" value="Unassembled WGS sequence"/>
</dbReference>
<dbReference type="PROSITE" id="PS00098">
    <property type="entry name" value="THIOLASE_1"/>
    <property type="match status" value="1"/>
</dbReference>
<evidence type="ECO:0000259" key="8">
    <source>
        <dbReference type="Pfam" id="PF02803"/>
    </source>
</evidence>
<evidence type="ECO:0000256" key="5">
    <source>
        <dbReference type="PIRSR" id="PIRSR000429-1"/>
    </source>
</evidence>
<dbReference type="InterPro" id="IPR020610">
    <property type="entry name" value="Thiolase_AS"/>
</dbReference>
<evidence type="ECO:0000256" key="4">
    <source>
        <dbReference type="ARBA" id="ARBA00023315"/>
    </source>
</evidence>
<comment type="similarity">
    <text evidence="2 6">Belongs to the thiolase-like superfamily. Thiolase family.</text>
</comment>
<evidence type="ECO:0000313" key="9">
    <source>
        <dbReference type="EMBL" id="KNC23161.1"/>
    </source>
</evidence>
<evidence type="ECO:0000256" key="1">
    <source>
        <dbReference type="ARBA" id="ARBA00005189"/>
    </source>
</evidence>
<dbReference type="AlphaFoldDB" id="A0A0L0BT12"/>
<proteinExistence type="inferred from homology"/>
<accession>A0A0L0BT12</accession>
<protein>
    <recommendedName>
        <fullName evidence="11">Acetyl-CoA acetyltransferase, cytosolic</fullName>
    </recommendedName>
</protein>
<dbReference type="PROSITE" id="PS00737">
    <property type="entry name" value="THIOLASE_2"/>
    <property type="match status" value="1"/>
</dbReference>
<evidence type="ECO:0000256" key="6">
    <source>
        <dbReference type="RuleBase" id="RU003557"/>
    </source>
</evidence>
<feature type="domain" description="Thiolase C-terminal" evidence="8">
    <location>
        <begin position="272"/>
        <end position="393"/>
    </location>
</feature>
<organism evidence="9 10">
    <name type="scientific">Lucilia cuprina</name>
    <name type="common">Green bottle fly</name>
    <name type="synonym">Australian sheep blowfly</name>
    <dbReference type="NCBI Taxonomy" id="7375"/>
    <lineage>
        <taxon>Eukaryota</taxon>
        <taxon>Metazoa</taxon>
        <taxon>Ecdysozoa</taxon>
        <taxon>Arthropoda</taxon>
        <taxon>Hexapoda</taxon>
        <taxon>Insecta</taxon>
        <taxon>Pterygota</taxon>
        <taxon>Neoptera</taxon>
        <taxon>Endopterygota</taxon>
        <taxon>Diptera</taxon>
        <taxon>Brachycera</taxon>
        <taxon>Muscomorpha</taxon>
        <taxon>Oestroidea</taxon>
        <taxon>Calliphoridae</taxon>
        <taxon>Luciliinae</taxon>
        <taxon>Lucilia</taxon>
    </lineage>
</organism>
<dbReference type="InterPro" id="IPR020616">
    <property type="entry name" value="Thiolase_N"/>
</dbReference>
<dbReference type="CDD" id="cd00751">
    <property type="entry name" value="thiolase"/>
    <property type="match status" value="1"/>
</dbReference>
<dbReference type="PANTHER" id="PTHR18919:SF107">
    <property type="entry name" value="ACETYL-COA ACETYLTRANSFERASE, CYTOSOLIC"/>
    <property type="match status" value="1"/>
</dbReference>
<dbReference type="OrthoDB" id="5404651at2759"/>
<dbReference type="Gene3D" id="3.40.47.10">
    <property type="match status" value="2"/>
</dbReference>
<dbReference type="PANTHER" id="PTHR18919">
    <property type="entry name" value="ACETYL-COA C-ACYLTRANSFERASE"/>
    <property type="match status" value="1"/>
</dbReference>
<gene>
    <name evidence="9" type="ORF">FF38_02475</name>
</gene>
<dbReference type="InterPro" id="IPR020615">
    <property type="entry name" value="Thiolase_acyl_enz_int_AS"/>
</dbReference>
<feature type="domain" description="Thiolase N-terminal" evidence="7">
    <location>
        <begin position="6"/>
        <end position="263"/>
    </location>
</feature>
<dbReference type="PROSITE" id="PS00099">
    <property type="entry name" value="THIOLASE_3"/>
    <property type="match status" value="1"/>
</dbReference>
<comment type="pathway">
    <text evidence="1">Lipid metabolism.</text>
</comment>
<dbReference type="GO" id="GO:0003988">
    <property type="term" value="F:acetyl-CoA C-acyltransferase activity"/>
    <property type="evidence" value="ECO:0007669"/>
    <property type="project" value="UniProtKB-ARBA"/>
</dbReference>
<dbReference type="PIRSF" id="PIRSF000429">
    <property type="entry name" value="Ac-CoA_Ac_transf"/>
    <property type="match status" value="1"/>
</dbReference>
<evidence type="ECO:0000259" key="7">
    <source>
        <dbReference type="Pfam" id="PF00108"/>
    </source>
</evidence>
<dbReference type="EMBL" id="JRES01001407">
    <property type="protein sequence ID" value="KNC23161.1"/>
    <property type="molecule type" value="Genomic_DNA"/>
</dbReference>
<feature type="active site" description="Acyl-thioester intermediate" evidence="5">
    <location>
        <position position="90"/>
    </location>
</feature>
<evidence type="ECO:0008006" key="11">
    <source>
        <dbReference type="Google" id="ProtNLM"/>
    </source>
</evidence>
<keyword evidence="3 6" id="KW-0808">Transferase</keyword>
<dbReference type="Pfam" id="PF02803">
    <property type="entry name" value="Thiolase_C"/>
    <property type="match status" value="1"/>
</dbReference>
<evidence type="ECO:0000256" key="3">
    <source>
        <dbReference type="ARBA" id="ARBA00022679"/>
    </source>
</evidence>
<keyword evidence="10" id="KW-1185">Reference proteome</keyword>
<dbReference type="InterPro" id="IPR020617">
    <property type="entry name" value="Thiolase_C"/>
</dbReference>